<dbReference type="GO" id="GO:0005634">
    <property type="term" value="C:nucleus"/>
    <property type="evidence" value="ECO:0007669"/>
    <property type="project" value="UniProtKB-SubCell"/>
</dbReference>
<evidence type="ECO:0000256" key="8">
    <source>
        <dbReference type="SAM" id="MobiDB-lite"/>
    </source>
</evidence>
<dbReference type="PANTHER" id="PTHR45664">
    <property type="entry name" value="PROTEIN ZERKNUELLT 1-RELATED"/>
    <property type="match status" value="1"/>
</dbReference>
<dbReference type="GO" id="GO:0045944">
    <property type="term" value="P:positive regulation of transcription by RNA polymerase II"/>
    <property type="evidence" value="ECO:0007669"/>
    <property type="project" value="UniProtKB-ARBA"/>
</dbReference>
<dbReference type="PANTHER" id="PTHR45664:SF12">
    <property type="entry name" value="PANCREAS_DUODENUM HOMEOBOX PROTEIN 1"/>
    <property type="match status" value="1"/>
</dbReference>
<dbReference type="Gene3D" id="1.10.10.60">
    <property type="entry name" value="Homeodomain-like"/>
    <property type="match status" value="1"/>
</dbReference>
<feature type="domain" description="Homeobox" evidence="9">
    <location>
        <begin position="125"/>
        <end position="185"/>
    </location>
</feature>
<evidence type="ECO:0000313" key="10">
    <source>
        <dbReference type="Ensembl" id="ENSEEEP00000041465.2"/>
    </source>
</evidence>
<dbReference type="PROSITE" id="PS00027">
    <property type="entry name" value="HOMEOBOX_1"/>
    <property type="match status" value="1"/>
</dbReference>
<dbReference type="OMA" id="RVPNDYH"/>
<reference evidence="11" key="1">
    <citation type="journal article" date="2014" name="Science">
        <title>Nonhuman genetics. Genomic basis for the convergent evolution of electric organs.</title>
        <authorList>
            <person name="Gallant J.R."/>
            <person name="Traeger L.L."/>
            <person name="Volkening J.D."/>
            <person name="Moffett H."/>
            <person name="Chen P.H."/>
            <person name="Novina C.D."/>
            <person name="Phillips G.N.Jr."/>
            <person name="Anand R."/>
            <person name="Wells G.B."/>
            <person name="Pinch M."/>
            <person name="Guth R."/>
            <person name="Unguez G.A."/>
            <person name="Albert J.S."/>
            <person name="Zakon H.H."/>
            <person name="Samanta M.P."/>
            <person name="Sussman M.R."/>
        </authorList>
    </citation>
    <scope>NUCLEOTIDE SEQUENCE [LARGE SCALE GENOMIC DNA]</scope>
</reference>
<sequence length="205" mass="23934">MDSLDVYYNGNFEQPEPDSFDRNAPSCRFLRSAEQASYSESPYAPLENTERDYASYELPSCQHAVPERTPSPGYVSAKGRQHDEYQSVTEQTSETEETGVQVAYPWMRALLVCQIAGSYFFDDSDDHKRSRTAYSRAQLLELEKEFLFNKYISRPRRYELATTLNLTERHIKIWFQNRRMKWKKEEAKRHGGTENKDAADSTSRL</sequence>
<dbReference type="PRINTS" id="PR00025">
    <property type="entry name" value="ANTENNAPEDIA"/>
</dbReference>
<dbReference type="Proteomes" id="UP000314983">
    <property type="component" value="Chromosome 3"/>
</dbReference>
<dbReference type="FunFam" id="1.10.10.60:FF:000176">
    <property type="entry name" value="pancreas/duodenum homeobox protein 1"/>
    <property type="match status" value="1"/>
</dbReference>
<dbReference type="SUPFAM" id="SSF46689">
    <property type="entry name" value="Homeodomain-like"/>
    <property type="match status" value="1"/>
</dbReference>
<organism evidence="10 11">
    <name type="scientific">Electrophorus electricus</name>
    <name type="common">Electric eel</name>
    <name type="synonym">Gymnotus electricus</name>
    <dbReference type="NCBI Taxonomy" id="8005"/>
    <lineage>
        <taxon>Eukaryota</taxon>
        <taxon>Metazoa</taxon>
        <taxon>Chordata</taxon>
        <taxon>Craniata</taxon>
        <taxon>Vertebrata</taxon>
        <taxon>Euteleostomi</taxon>
        <taxon>Actinopterygii</taxon>
        <taxon>Neopterygii</taxon>
        <taxon>Teleostei</taxon>
        <taxon>Ostariophysi</taxon>
        <taxon>Gymnotiformes</taxon>
        <taxon>Gymnotoidei</taxon>
        <taxon>Gymnotidae</taxon>
        <taxon>Electrophorus</taxon>
    </lineage>
</organism>
<evidence type="ECO:0000313" key="11">
    <source>
        <dbReference type="Proteomes" id="UP000314983"/>
    </source>
</evidence>
<reference evidence="10" key="5">
    <citation type="submission" date="2025-09" db="UniProtKB">
        <authorList>
            <consortium name="Ensembl"/>
        </authorList>
    </citation>
    <scope>IDENTIFICATION</scope>
</reference>
<dbReference type="InterPro" id="IPR017970">
    <property type="entry name" value="Homeobox_CS"/>
</dbReference>
<evidence type="ECO:0000256" key="1">
    <source>
        <dbReference type="ARBA" id="ARBA00023125"/>
    </source>
</evidence>
<feature type="region of interest" description="Disordered" evidence="8">
    <location>
        <begin position="1"/>
        <end position="24"/>
    </location>
</feature>
<keyword evidence="11" id="KW-1185">Reference proteome</keyword>
<dbReference type="InterPro" id="IPR009057">
    <property type="entry name" value="Homeodomain-like_sf"/>
</dbReference>
<keyword evidence="3 6" id="KW-0539">Nucleus</keyword>
<dbReference type="Pfam" id="PF00046">
    <property type="entry name" value="Homeodomain"/>
    <property type="match status" value="1"/>
</dbReference>
<dbReference type="PROSITE" id="PS50071">
    <property type="entry name" value="HOMEOBOX_2"/>
    <property type="match status" value="1"/>
</dbReference>
<feature type="DNA-binding region" description="Homeobox" evidence="6">
    <location>
        <begin position="127"/>
        <end position="186"/>
    </location>
</feature>
<gene>
    <name evidence="10" type="primary">HOXB6</name>
</gene>
<comment type="subcellular location">
    <subcellularLocation>
        <location evidence="6 7">Nucleus</location>
    </subcellularLocation>
</comment>
<keyword evidence="2 6" id="KW-0371">Homeobox</keyword>
<proteinExistence type="inferred from homology"/>
<reference evidence="10" key="4">
    <citation type="submission" date="2025-08" db="UniProtKB">
        <authorList>
            <consortium name="Ensembl"/>
        </authorList>
    </citation>
    <scope>IDENTIFICATION</scope>
</reference>
<evidence type="ECO:0000256" key="4">
    <source>
        <dbReference type="ARBA" id="ARBA00038297"/>
    </source>
</evidence>
<reference evidence="11" key="2">
    <citation type="journal article" date="2017" name="Sci. Adv.">
        <title>A tail of two voltages: Proteomic comparison of the three electric organs of the electric eel.</title>
        <authorList>
            <person name="Traeger L.L."/>
            <person name="Sabat G."/>
            <person name="Barrett-Wilt G.A."/>
            <person name="Wells G.B."/>
            <person name="Sussman M.R."/>
        </authorList>
    </citation>
    <scope>NUCLEOTIDE SEQUENCE [LARGE SCALE GENOMIC DNA]</scope>
</reference>
<feature type="compositionally biased region" description="Basic and acidic residues" evidence="8">
    <location>
        <begin position="185"/>
        <end position="199"/>
    </location>
</feature>
<evidence type="ECO:0000259" key="9">
    <source>
        <dbReference type="PROSITE" id="PS50071"/>
    </source>
</evidence>
<dbReference type="CDD" id="cd00086">
    <property type="entry name" value="homeodomain"/>
    <property type="match status" value="1"/>
</dbReference>
<evidence type="ECO:0000256" key="2">
    <source>
        <dbReference type="ARBA" id="ARBA00023155"/>
    </source>
</evidence>
<dbReference type="GO" id="GO:0003309">
    <property type="term" value="P:type B pancreatic cell differentiation"/>
    <property type="evidence" value="ECO:0007669"/>
    <property type="project" value="UniProtKB-ARBA"/>
</dbReference>
<dbReference type="GO" id="GO:0000978">
    <property type="term" value="F:RNA polymerase II cis-regulatory region sequence-specific DNA binding"/>
    <property type="evidence" value="ECO:0007669"/>
    <property type="project" value="TreeGrafter"/>
</dbReference>
<dbReference type="InterPro" id="IPR017995">
    <property type="entry name" value="Homeobox_antennapedia"/>
</dbReference>
<dbReference type="PRINTS" id="PR00024">
    <property type="entry name" value="HOMEOBOX"/>
</dbReference>
<comment type="similarity">
    <text evidence="4">Belongs to the Antp homeobox family. IPF1/XlHbox-8 subfamily.</text>
</comment>
<keyword evidence="1 6" id="KW-0238">DNA-binding</keyword>
<evidence type="ECO:0000256" key="6">
    <source>
        <dbReference type="PROSITE-ProRule" id="PRU00108"/>
    </source>
</evidence>
<dbReference type="Ensembl" id="ENSEEET00000041944.2">
    <property type="protein sequence ID" value="ENSEEEP00000041465.2"/>
    <property type="gene ID" value="ENSEEEG00000019609.2"/>
</dbReference>
<feature type="region of interest" description="Disordered" evidence="8">
    <location>
        <begin position="185"/>
        <end position="205"/>
    </location>
</feature>
<name>A0A4W4GSE8_ELEEL</name>
<dbReference type="InterPro" id="IPR020479">
    <property type="entry name" value="HD_metazoa"/>
</dbReference>
<evidence type="ECO:0000256" key="3">
    <source>
        <dbReference type="ARBA" id="ARBA00023242"/>
    </source>
</evidence>
<dbReference type="AlphaFoldDB" id="A0A4W4GSE8"/>
<dbReference type="InterPro" id="IPR001356">
    <property type="entry name" value="HD"/>
</dbReference>
<dbReference type="SMART" id="SM00389">
    <property type="entry name" value="HOX"/>
    <property type="match status" value="1"/>
</dbReference>
<dbReference type="GeneTree" id="ENSGT00940000163955"/>
<evidence type="ECO:0000256" key="7">
    <source>
        <dbReference type="RuleBase" id="RU000682"/>
    </source>
</evidence>
<evidence type="ECO:0000256" key="5">
    <source>
        <dbReference type="ARBA" id="ARBA00040412"/>
    </source>
</evidence>
<accession>A0A4W4GSE8</accession>
<protein>
    <recommendedName>
        <fullName evidence="5">Pancreas/duodenum homeobox protein 1</fullName>
    </recommendedName>
</protein>
<reference evidence="10" key="3">
    <citation type="submission" date="2020-05" db="EMBL/GenBank/DDBJ databases">
        <title>Electrophorus electricus (electric eel) genome, fEleEle1, primary haplotype.</title>
        <authorList>
            <person name="Myers G."/>
            <person name="Meyer A."/>
            <person name="Fedrigo O."/>
            <person name="Formenti G."/>
            <person name="Rhie A."/>
            <person name="Tracey A."/>
            <person name="Sims Y."/>
            <person name="Jarvis E.D."/>
        </authorList>
    </citation>
    <scope>NUCLEOTIDE SEQUENCE [LARGE SCALE GENOMIC DNA]</scope>
</reference>
<dbReference type="GO" id="GO:0000981">
    <property type="term" value="F:DNA-binding transcription factor activity, RNA polymerase II-specific"/>
    <property type="evidence" value="ECO:0007669"/>
    <property type="project" value="InterPro"/>
</dbReference>